<feature type="region of interest" description="Disordered" evidence="1">
    <location>
        <begin position="67"/>
        <end position="102"/>
    </location>
</feature>
<organism evidence="2 3">
    <name type="scientific">Liparis tanakae</name>
    <name type="common">Tanaka's snailfish</name>
    <dbReference type="NCBI Taxonomy" id="230148"/>
    <lineage>
        <taxon>Eukaryota</taxon>
        <taxon>Metazoa</taxon>
        <taxon>Chordata</taxon>
        <taxon>Craniata</taxon>
        <taxon>Vertebrata</taxon>
        <taxon>Euteleostomi</taxon>
        <taxon>Actinopterygii</taxon>
        <taxon>Neopterygii</taxon>
        <taxon>Teleostei</taxon>
        <taxon>Neoteleostei</taxon>
        <taxon>Acanthomorphata</taxon>
        <taxon>Eupercaria</taxon>
        <taxon>Perciformes</taxon>
        <taxon>Cottioidei</taxon>
        <taxon>Cottales</taxon>
        <taxon>Liparidae</taxon>
        <taxon>Liparis</taxon>
    </lineage>
</organism>
<comment type="caution">
    <text evidence="2">The sequence shown here is derived from an EMBL/GenBank/DDBJ whole genome shotgun (WGS) entry which is preliminary data.</text>
</comment>
<dbReference type="EMBL" id="SRLO01000362">
    <property type="protein sequence ID" value="TNN59181.1"/>
    <property type="molecule type" value="Genomic_DNA"/>
</dbReference>
<feature type="region of interest" description="Disordered" evidence="1">
    <location>
        <begin position="1"/>
        <end position="35"/>
    </location>
</feature>
<protein>
    <submittedName>
        <fullName evidence="2">Uncharacterized protein</fullName>
    </submittedName>
</protein>
<keyword evidence="3" id="KW-1185">Reference proteome</keyword>
<name>A0A4Z2H0Q9_9TELE</name>
<dbReference type="Proteomes" id="UP000314294">
    <property type="component" value="Unassembled WGS sequence"/>
</dbReference>
<sequence length="131" mass="14225">MAGKEKSEKERGERDGDDYFTMEEKEERGGEKESGQKHNLLGVFFCVCVSGASRQDHRSAANVANGSMRAAGGTPEQCGEFPPCSHLRSPPLTHSRGNPPSLCMHPLISLSAGLQEENEAAGEEHDNRLTK</sequence>
<feature type="compositionally biased region" description="Basic and acidic residues" evidence="1">
    <location>
        <begin position="1"/>
        <end position="14"/>
    </location>
</feature>
<feature type="compositionally biased region" description="Basic and acidic residues" evidence="1">
    <location>
        <begin position="22"/>
        <end position="35"/>
    </location>
</feature>
<reference evidence="2 3" key="1">
    <citation type="submission" date="2019-03" db="EMBL/GenBank/DDBJ databases">
        <title>First draft genome of Liparis tanakae, snailfish: a comprehensive survey of snailfish specific genes.</title>
        <authorList>
            <person name="Kim W."/>
            <person name="Song I."/>
            <person name="Jeong J.-H."/>
            <person name="Kim D."/>
            <person name="Kim S."/>
            <person name="Ryu S."/>
            <person name="Song J.Y."/>
            <person name="Lee S.K."/>
        </authorList>
    </citation>
    <scope>NUCLEOTIDE SEQUENCE [LARGE SCALE GENOMIC DNA]</scope>
    <source>
        <tissue evidence="2">Muscle</tissue>
    </source>
</reference>
<dbReference type="AlphaFoldDB" id="A0A4Z2H0Q9"/>
<proteinExistence type="predicted"/>
<evidence type="ECO:0000313" key="2">
    <source>
        <dbReference type="EMBL" id="TNN59181.1"/>
    </source>
</evidence>
<gene>
    <name evidence="2" type="ORF">EYF80_030631</name>
</gene>
<evidence type="ECO:0000313" key="3">
    <source>
        <dbReference type="Proteomes" id="UP000314294"/>
    </source>
</evidence>
<accession>A0A4Z2H0Q9</accession>
<evidence type="ECO:0000256" key="1">
    <source>
        <dbReference type="SAM" id="MobiDB-lite"/>
    </source>
</evidence>